<feature type="non-terminal residue" evidence="2">
    <location>
        <position position="218"/>
    </location>
</feature>
<reference evidence="2 3" key="1">
    <citation type="journal article" date="2019" name="Sci. Rep.">
        <title>Orb-weaving spider Araneus ventricosus genome elucidates the spidroin gene catalogue.</title>
        <authorList>
            <person name="Kono N."/>
            <person name="Nakamura H."/>
            <person name="Ohtoshi R."/>
            <person name="Moran D.A.P."/>
            <person name="Shinohara A."/>
            <person name="Yoshida Y."/>
            <person name="Fujiwara M."/>
            <person name="Mori M."/>
            <person name="Tomita M."/>
            <person name="Arakawa K."/>
        </authorList>
    </citation>
    <scope>NUCLEOTIDE SEQUENCE [LARGE SCALE GENOMIC DNA]</scope>
</reference>
<name>A0A4Y2EIG5_ARAVE</name>
<protein>
    <submittedName>
        <fullName evidence="2">Uncharacterized protein</fullName>
    </submittedName>
</protein>
<evidence type="ECO:0000313" key="2">
    <source>
        <dbReference type="EMBL" id="GBM27868.1"/>
    </source>
</evidence>
<dbReference type="EMBL" id="BGPR01246506">
    <property type="protein sequence ID" value="GBM27868.1"/>
    <property type="molecule type" value="Genomic_DNA"/>
</dbReference>
<dbReference type="AlphaFoldDB" id="A0A4Y2EIG5"/>
<comment type="caution">
    <text evidence="2">The sequence shown here is derived from an EMBL/GenBank/DDBJ whole genome shotgun (WGS) entry which is preliminary data.</text>
</comment>
<evidence type="ECO:0000256" key="1">
    <source>
        <dbReference type="SAM" id="MobiDB-lite"/>
    </source>
</evidence>
<proteinExistence type="predicted"/>
<organism evidence="2 3">
    <name type="scientific">Araneus ventricosus</name>
    <name type="common">Orbweaver spider</name>
    <name type="synonym">Epeira ventricosa</name>
    <dbReference type="NCBI Taxonomy" id="182803"/>
    <lineage>
        <taxon>Eukaryota</taxon>
        <taxon>Metazoa</taxon>
        <taxon>Ecdysozoa</taxon>
        <taxon>Arthropoda</taxon>
        <taxon>Chelicerata</taxon>
        <taxon>Arachnida</taxon>
        <taxon>Araneae</taxon>
        <taxon>Araneomorphae</taxon>
        <taxon>Entelegynae</taxon>
        <taxon>Araneoidea</taxon>
        <taxon>Araneidae</taxon>
        <taxon>Araneus</taxon>
    </lineage>
</organism>
<gene>
    <name evidence="2" type="ORF">AVEN_215955_1</name>
</gene>
<dbReference type="Proteomes" id="UP000499080">
    <property type="component" value="Unassembled WGS sequence"/>
</dbReference>
<keyword evidence="3" id="KW-1185">Reference proteome</keyword>
<accession>A0A4Y2EIG5</accession>
<sequence length="218" mass="24299">MSEGGRSRSLLSSSSIAPSNTNRSSTRMFGFSGDYSSNSYTESWIKDNSKQRAAIDRVYQELTIDINQGLAQQLSEQIRCLEATGNPPAIIDSKRNEMQIYKARIEAAEQVLLAKGACPKESCEKHQGPAIDATMEMGQYVDSVSDFKMVSPKKAAKIQIDVTKSTIKTSNKFNELSNLDESKPQIPAINMKMDSNYNLMLQKINRLYPETENKLIKG</sequence>
<evidence type="ECO:0000313" key="3">
    <source>
        <dbReference type="Proteomes" id="UP000499080"/>
    </source>
</evidence>
<feature type="region of interest" description="Disordered" evidence="1">
    <location>
        <begin position="1"/>
        <end position="23"/>
    </location>
</feature>